<dbReference type="EMBL" id="RIAR02000001">
    <property type="protein sequence ID" value="NSL85288.1"/>
    <property type="molecule type" value="Genomic_DNA"/>
</dbReference>
<reference evidence="1" key="1">
    <citation type="submission" date="2020-05" db="EMBL/GenBank/DDBJ databases">
        <title>Chitinophaga laudate sp. nov., isolated from a tropical peat swamp.</title>
        <authorList>
            <person name="Goh C.B.S."/>
            <person name="Lee M.S."/>
            <person name="Parimannan S."/>
            <person name="Pasbakhsh P."/>
            <person name="Yule C.M."/>
            <person name="Rajandas H."/>
            <person name="Loke S."/>
            <person name="Croft L."/>
            <person name="Tan J.B.L."/>
        </authorList>
    </citation>
    <scope>NUCLEOTIDE SEQUENCE</scope>
    <source>
        <strain evidence="1">Mgbs1</strain>
    </source>
</reference>
<organism evidence="1 2">
    <name type="scientific">Chitinophaga solisilvae</name>
    <dbReference type="NCBI Taxonomy" id="1233460"/>
    <lineage>
        <taxon>Bacteria</taxon>
        <taxon>Pseudomonadati</taxon>
        <taxon>Bacteroidota</taxon>
        <taxon>Chitinophagia</taxon>
        <taxon>Chitinophagales</taxon>
        <taxon>Chitinophagaceae</taxon>
        <taxon>Chitinophaga</taxon>
    </lineage>
</organism>
<evidence type="ECO:0000313" key="2">
    <source>
        <dbReference type="Proteomes" id="UP000281028"/>
    </source>
</evidence>
<keyword evidence="2" id="KW-1185">Reference proteome</keyword>
<dbReference type="AlphaFoldDB" id="A0A3S1BF94"/>
<proteinExistence type="predicted"/>
<comment type="caution">
    <text evidence="1">The sequence shown here is derived from an EMBL/GenBank/DDBJ whole genome shotgun (WGS) entry which is preliminary data.</text>
</comment>
<name>A0A3S1BF94_9BACT</name>
<evidence type="ECO:0000313" key="1">
    <source>
        <dbReference type="EMBL" id="NSL85288.1"/>
    </source>
</evidence>
<protein>
    <submittedName>
        <fullName evidence="1">Uncharacterized protein</fullName>
    </submittedName>
</protein>
<dbReference type="Proteomes" id="UP000281028">
    <property type="component" value="Unassembled WGS sequence"/>
</dbReference>
<accession>A0A3S1BF94</accession>
<gene>
    <name evidence="1" type="ORF">ECE50_000490</name>
</gene>
<sequence length="150" mass="16575">MKMKMLHLKRFPVALLLAAAAMLSIHGVAGNGGHRHATKTEQPPLETYYLLKWRPLPPMIDLTFAESSWLANEIPVAYANPGLTALTSPATYRGWLAFPSAACRTEFLNKRVHPTGTATYTYSRYYELDGAYNSTTTSANVLVIACNILE</sequence>